<accession>A0ACC3BT64</accession>
<name>A0ACC3BT64_PYRYE</name>
<proteinExistence type="predicted"/>
<dbReference type="Proteomes" id="UP000798662">
    <property type="component" value="Chromosome 1"/>
</dbReference>
<protein>
    <submittedName>
        <fullName evidence="1">Uncharacterized protein</fullName>
    </submittedName>
</protein>
<organism evidence="1 2">
    <name type="scientific">Pyropia yezoensis</name>
    <name type="common">Susabi-nori</name>
    <name type="synonym">Porphyra yezoensis</name>
    <dbReference type="NCBI Taxonomy" id="2788"/>
    <lineage>
        <taxon>Eukaryota</taxon>
        <taxon>Rhodophyta</taxon>
        <taxon>Bangiophyceae</taxon>
        <taxon>Bangiales</taxon>
        <taxon>Bangiaceae</taxon>
        <taxon>Pyropia</taxon>
    </lineage>
</organism>
<reference evidence="1" key="1">
    <citation type="submission" date="2019-11" db="EMBL/GenBank/DDBJ databases">
        <title>Nori genome reveals adaptations in red seaweeds to the harsh intertidal environment.</title>
        <authorList>
            <person name="Wang D."/>
            <person name="Mao Y."/>
        </authorList>
    </citation>
    <scope>NUCLEOTIDE SEQUENCE</scope>
    <source>
        <tissue evidence="1">Gametophyte</tissue>
    </source>
</reference>
<evidence type="ECO:0000313" key="2">
    <source>
        <dbReference type="Proteomes" id="UP000798662"/>
    </source>
</evidence>
<sequence>MARRRLARSLALSLGVVALLAVAARAPTAAATDGGDADSSENAAAAADAAAAAAVDASAAAAAAAAAAADAAAAAAEEAAAASAADAASDVAAAADAAAAAAAPPAGRVTALSARVSYAAGPERVARHRLAARVSDAGMVDTTAPGPPLQLDDGDSLTVRAAVVDGAGEPLAPAQAFVRFVRRGGEGGAGGERQSVHVMKPRGEEMHLELSLKRLMAANPSFWTPDTTYVWTVLIGDAAIPRGVTWTASSAASLGASSTHRRPSTRTPGVFEFDLRVPHGLLPEFDAPMPPPRRGPPFVVVAVAVAAVLAPLAAFAVALATRPGAMAVERGGAGGDASPSPALTLSTTAFGACLVGVAAVLVRFWVGWRLTTTFGALALLAPPTLAAGYSSLRGVAARPPRAGSTLQRPDTAALRAAKAQ</sequence>
<comment type="caution">
    <text evidence="1">The sequence shown here is derived from an EMBL/GenBank/DDBJ whole genome shotgun (WGS) entry which is preliminary data.</text>
</comment>
<dbReference type="EMBL" id="CM020618">
    <property type="protein sequence ID" value="KAK1861052.1"/>
    <property type="molecule type" value="Genomic_DNA"/>
</dbReference>
<keyword evidence="2" id="KW-1185">Reference proteome</keyword>
<evidence type="ECO:0000313" key="1">
    <source>
        <dbReference type="EMBL" id="KAK1861052.1"/>
    </source>
</evidence>
<gene>
    <name evidence="1" type="ORF">I4F81_003636</name>
</gene>